<feature type="region of interest" description="Disordered" evidence="3">
    <location>
        <begin position="140"/>
        <end position="227"/>
    </location>
</feature>
<dbReference type="Pfam" id="PF00076">
    <property type="entry name" value="RRM_1"/>
    <property type="match status" value="1"/>
</dbReference>
<gene>
    <name evidence="5" type="primary">AVEN_219760_1</name>
    <name evidence="5" type="ORF">CEXT_208971</name>
</gene>
<evidence type="ECO:0000256" key="3">
    <source>
        <dbReference type="SAM" id="MobiDB-lite"/>
    </source>
</evidence>
<dbReference type="GO" id="GO:0003723">
    <property type="term" value="F:RNA binding"/>
    <property type="evidence" value="ECO:0007669"/>
    <property type="project" value="UniProtKB-UniRule"/>
</dbReference>
<dbReference type="Proteomes" id="UP001054945">
    <property type="component" value="Unassembled WGS sequence"/>
</dbReference>
<evidence type="ECO:0000259" key="4">
    <source>
        <dbReference type="PROSITE" id="PS50102"/>
    </source>
</evidence>
<name>A0AAV4XR17_CAEEX</name>
<sequence>MATPRTKLFVGHLPEGCTNFDLENLFKKYGTVTECDAIGKYGFVHMGTSEEAEDAIKGLNNFTFRGSSLSVERSKSKLHPEPGAPGRAKGGMPRGIRGGGGGFYGGRGGYRGGYSNGFNGRYDPPFPTRDRGVDEFYGDRYGGGSRMRPYPMPFERPSLSLPRDEYGYRSSPYSVPPRDPYTRSLPPPPPRDLYERRTTAYPSSSDYLYSRRSPPPQAQIPSSDGYNLFNSDRPYWYGDSYDDLGRAPPTASRRPYF</sequence>
<accession>A0AAV4XR17</accession>
<dbReference type="Gene3D" id="3.30.70.330">
    <property type="match status" value="1"/>
</dbReference>
<dbReference type="InterPro" id="IPR012677">
    <property type="entry name" value="Nucleotide-bd_a/b_plait_sf"/>
</dbReference>
<dbReference type="InterPro" id="IPR000504">
    <property type="entry name" value="RRM_dom"/>
</dbReference>
<evidence type="ECO:0000256" key="1">
    <source>
        <dbReference type="ARBA" id="ARBA00022884"/>
    </source>
</evidence>
<protein>
    <submittedName>
        <fullName evidence="5">RRM domain-containing protein</fullName>
    </submittedName>
</protein>
<proteinExistence type="predicted"/>
<keyword evidence="1 2" id="KW-0694">RNA-binding</keyword>
<dbReference type="EMBL" id="BPLR01000811">
    <property type="protein sequence ID" value="GIY97627.1"/>
    <property type="molecule type" value="Genomic_DNA"/>
</dbReference>
<dbReference type="AlphaFoldDB" id="A0AAV4XR17"/>
<organism evidence="5 6">
    <name type="scientific">Caerostris extrusa</name>
    <name type="common">Bark spider</name>
    <name type="synonym">Caerostris bankana</name>
    <dbReference type="NCBI Taxonomy" id="172846"/>
    <lineage>
        <taxon>Eukaryota</taxon>
        <taxon>Metazoa</taxon>
        <taxon>Ecdysozoa</taxon>
        <taxon>Arthropoda</taxon>
        <taxon>Chelicerata</taxon>
        <taxon>Arachnida</taxon>
        <taxon>Araneae</taxon>
        <taxon>Araneomorphae</taxon>
        <taxon>Entelegynae</taxon>
        <taxon>Araneoidea</taxon>
        <taxon>Araneidae</taxon>
        <taxon>Caerostris</taxon>
    </lineage>
</organism>
<dbReference type="SUPFAM" id="SSF54928">
    <property type="entry name" value="RNA-binding domain, RBD"/>
    <property type="match status" value="1"/>
</dbReference>
<comment type="caution">
    <text evidence="5">The sequence shown here is derived from an EMBL/GenBank/DDBJ whole genome shotgun (WGS) entry which is preliminary data.</text>
</comment>
<dbReference type="InterPro" id="IPR050907">
    <property type="entry name" value="SRSF"/>
</dbReference>
<evidence type="ECO:0000313" key="5">
    <source>
        <dbReference type="EMBL" id="GIY97627.1"/>
    </source>
</evidence>
<feature type="compositionally biased region" description="Pro residues" evidence="3">
    <location>
        <begin position="174"/>
        <end position="191"/>
    </location>
</feature>
<dbReference type="PROSITE" id="PS50102">
    <property type="entry name" value="RRM"/>
    <property type="match status" value="1"/>
</dbReference>
<dbReference type="InterPro" id="IPR035979">
    <property type="entry name" value="RBD_domain_sf"/>
</dbReference>
<reference evidence="5 6" key="1">
    <citation type="submission" date="2021-06" db="EMBL/GenBank/DDBJ databases">
        <title>Caerostris extrusa draft genome.</title>
        <authorList>
            <person name="Kono N."/>
            <person name="Arakawa K."/>
        </authorList>
    </citation>
    <scope>NUCLEOTIDE SEQUENCE [LARGE SCALE GENOMIC DNA]</scope>
</reference>
<dbReference type="PANTHER" id="PTHR23147">
    <property type="entry name" value="SERINE/ARGININE RICH SPLICING FACTOR"/>
    <property type="match status" value="1"/>
</dbReference>
<feature type="domain" description="RRM" evidence="4">
    <location>
        <begin position="6"/>
        <end position="76"/>
    </location>
</feature>
<keyword evidence="6" id="KW-1185">Reference proteome</keyword>
<evidence type="ECO:0000313" key="6">
    <source>
        <dbReference type="Proteomes" id="UP001054945"/>
    </source>
</evidence>
<dbReference type="SMART" id="SM00360">
    <property type="entry name" value="RRM"/>
    <property type="match status" value="1"/>
</dbReference>
<evidence type="ECO:0000256" key="2">
    <source>
        <dbReference type="PROSITE-ProRule" id="PRU00176"/>
    </source>
</evidence>
<feature type="region of interest" description="Disordered" evidence="3">
    <location>
        <begin position="71"/>
        <end position="95"/>
    </location>
</feature>